<evidence type="ECO:0000256" key="1">
    <source>
        <dbReference type="SAM" id="Phobius"/>
    </source>
</evidence>
<evidence type="ECO:0000313" key="3">
    <source>
        <dbReference type="EMBL" id="BFG06623.1"/>
    </source>
</evidence>
<name>A0AAU9GCX2_DROMD</name>
<proteinExistence type="predicted"/>
<keyword evidence="1" id="KW-0472">Membrane</keyword>
<feature type="transmembrane region" description="Helical" evidence="1">
    <location>
        <begin position="53"/>
        <end position="70"/>
    </location>
</feature>
<dbReference type="Proteomes" id="UP001500889">
    <property type="component" value="Chromosome dot"/>
</dbReference>
<dbReference type="EMBL" id="AP029268">
    <property type="protein sequence ID" value="BFG06622.1"/>
    <property type="molecule type" value="Genomic_DNA"/>
</dbReference>
<keyword evidence="1" id="KW-0812">Transmembrane</keyword>
<reference evidence="3 4" key="1">
    <citation type="submission" date="2024-02" db="EMBL/GenBank/DDBJ databases">
        <title>A chromosome-level genome assembly of Drosophila madeirensis, a fruit fly species endemic to Madeira island.</title>
        <authorList>
            <person name="Tomihara K."/>
            <person name="Llopart A."/>
            <person name="Yamamoto D."/>
        </authorList>
    </citation>
    <scope>NUCLEOTIDE SEQUENCE [LARGE SCALE GENOMIC DNA]</scope>
    <source>
        <strain evidence="3 4">RF1</strain>
    </source>
</reference>
<gene>
    <name evidence="2" type="ORF">DMAD_13607</name>
    <name evidence="3" type="ORF">DMAD_13608</name>
</gene>
<feature type="transmembrane region" description="Helical" evidence="1">
    <location>
        <begin position="27"/>
        <end position="47"/>
    </location>
</feature>
<evidence type="ECO:0000313" key="2">
    <source>
        <dbReference type="EMBL" id="BFG06622.1"/>
    </source>
</evidence>
<accession>A0AAU9GCX2</accession>
<evidence type="ECO:0000313" key="4">
    <source>
        <dbReference type="Proteomes" id="UP001500889"/>
    </source>
</evidence>
<sequence length="102" mass="10689">MTTIKRLLVRPPADSCAGLLAGVDLDAVAVAVAVAAAAAGFWLISLLVAASSMWIWMLLLLLLNAVWFSPQRKWKPTLASSELSLDQKGVTGLGVDVGVKTA</sequence>
<keyword evidence="4" id="KW-1185">Reference proteome</keyword>
<protein>
    <submittedName>
        <fullName evidence="3">Uncharacterized protein</fullName>
    </submittedName>
</protein>
<dbReference type="EMBL" id="AP029268">
    <property type="protein sequence ID" value="BFG06623.1"/>
    <property type="molecule type" value="Genomic_DNA"/>
</dbReference>
<keyword evidence="1" id="KW-1133">Transmembrane helix</keyword>
<organism evidence="3 4">
    <name type="scientific">Drosophila madeirensis</name>
    <name type="common">Fruit fly</name>
    <dbReference type="NCBI Taxonomy" id="30013"/>
    <lineage>
        <taxon>Eukaryota</taxon>
        <taxon>Metazoa</taxon>
        <taxon>Ecdysozoa</taxon>
        <taxon>Arthropoda</taxon>
        <taxon>Hexapoda</taxon>
        <taxon>Insecta</taxon>
        <taxon>Pterygota</taxon>
        <taxon>Neoptera</taxon>
        <taxon>Endopterygota</taxon>
        <taxon>Diptera</taxon>
        <taxon>Brachycera</taxon>
        <taxon>Muscomorpha</taxon>
        <taxon>Ephydroidea</taxon>
        <taxon>Drosophilidae</taxon>
        <taxon>Drosophila</taxon>
        <taxon>Sophophora</taxon>
    </lineage>
</organism>
<dbReference type="AlphaFoldDB" id="A0AAU9GCX2"/>